<evidence type="ECO:0000256" key="1">
    <source>
        <dbReference type="ARBA" id="ARBA00022737"/>
    </source>
</evidence>
<reference evidence="5 6" key="1">
    <citation type="submission" date="2017-09" db="EMBL/GenBank/DDBJ databases">
        <title>Depth-based differentiation of microbial function through sediment-hosted aquifers and enrichment of novel symbionts in the deep terrestrial subsurface.</title>
        <authorList>
            <person name="Probst A.J."/>
            <person name="Ladd B."/>
            <person name="Jarett J.K."/>
            <person name="Geller-Mcgrath D.E."/>
            <person name="Sieber C.M."/>
            <person name="Emerson J.B."/>
            <person name="Anantharaman K."/>
            <person name="Thomas B.C."/>
            <person name="Malmstrom R."/>
            <person name="Stieglmeier M."/>
            <person name="Klingl A."/>
            <person name="Woyke T."/>
            <person name="Ryan C.M."/>
            <person name="Banfield J.F."/>
        </authorList>
    </citation>
    <scope>NUCLEOTIDE SEQUENCE [LARGE SCALE GENOMIC DNA]</scope>
    <source>
        <strain evidence="5">CG15_BIG_FIL_POST_REV_8_21_14_020_45_12</strain>
    </source>
</reference>
<dbReference type="AlphaFoldDB" id="A0A2M7H4D0"/>
<name>A0A2M7H4D0_9BACT</name>
<dbReference type="Pfam" id="PF13414">
    <property type="entry name" value="TPR_11"/>
    <property type="match status" value="1"/>
</dbReference>
<dbReference type="SUPFAM" id="SSF48452">
    <property type="entry name" value="TPR-like"/>
    <property type="match status" value="1"/>
</dbReference>
<dbReference type="SMART" id="SM00028">
    <property type="entry name" value="TPR"/>
    <property type="match status" value="3"/>
</dbReference>
<evidence type="ECO:0000256" key="2">
    <source>
        <dbReference type="ARBA" id="ARBA00022803"/>
    </source>
</evidence>
<keyword evidence="2 3" id="KW-0802">TPR repeat</keyword>
<feature type="repeat" description="TPR" evidence="3">
    <location>
        <begin position="179"/>
        <end position="212"/>
    </location>
</feature>
<keyword evidence="4" id="KW-0472">Membrane</keyword>
<keyword evidence="4" id="KW-0812">Transmembrane</keyword>
<proteinExistence type="predicted"/>
<evidence type="ECO:0000313" key="5">
    <source>
        <dbReference type="EMBL" id="PIW37085.1"/>
    </source>
</evidence>
<feature type="transmembrane region" description="Helical" evidence="4">
    <location>
        <begin position="6"/>
        <end position="24"/>
    </location>
</feature>
<feature type="repeat" description="TPR" evidence="3">
    <location>
        <begin position="145"/>
        <end position="178"/>
    </location>
</feature>
<evidence type="ECO:0000256" key="3">
    <source>
        <dbReference type="PROSITE-ProRule" id="PRU00339"/>
    </source>
</evidence>
<gene>
    <name evidence="5" type="ORF">COW24_01980</name>
</gene>
<organism evidence="5 6">
    <name type="scientific">Candidatus Kerfeldbacteria bacterium CG15_BIG_FIL_POST_REV_8_21_14_020_45_12</name>
    <dbReference type="NCBI Taxonomy" id="2014247"/>
    <lineage>
        <taxon>Bacteria</taxon>
        <taxon>Candidatus Kerfeldiibacteriota</taxon>
    </lineage>
</organism>
<dbReference type="Proteomes" id="UP000230292">
    <property type="component" value="Unassembled WGS sequence"/>
</dbReference>
<keyword evidence="4" id="KW-1133">Transmembrane helix</keyword>
<dbReference type="EMBL" id="PFGC01000024">
    <property type="protein sequence ID" value="PIW37085.1"/>
    <property type="molecule type" value="Genomic_DNA"/>
</dbReference>
<dbReference type="PANTHER" id="PTHR44858">
    <property type="entry name" value="TETRATRICOPEPTIDE REPEAT PROTEIN 6"/>
    <property type="match status" value="1"/>
</dbReference>
<evidence type="ECO:0000256" key="4">
    <source>
        <dbReference type="SAM" id="Phobius"/>
    </source>
</evidence>
<dbReference type="PANTHER" id="PTHR44858:SF1">
    <property type="entry name" value="UDP-N-ACETYLGLUCOSAMINE--PEPTIDE N-ACETYLGLUCOSAMINYLTRANSFERASE SPINDLY-RELATED"/>
    <property type="match status" value="1"/>
</dbReference>
<dbReference type="InterPro" id="IPR011990">
    <property type="entry name" value="TPR-like_helical_dom_sf"/>
</dbReference>
<dbReference type="Gene3D" id="1.25.40.10">
    <property type="entry name" value="Tetratricopeptide repeat domain"/>
    <property type="match status" value="2"/>
</dbReference>
<protein>
    <submittedName>
        <fullName evidence="5">Uncharacterized protein</fullName>
    </submittedName>
</protein>
<evidence type="ECO:0000313" key="6">
    <source>
        <dbReference type="Proteomes" id="UP000230292"/>
    </source>
</evidence>
<sequence length="259" mass="30044">MIWLDITILALVIIALAILIALFVKYRKKMTMLDLEAMPRAKLRSKKYQLIEKRLARKTTSMSVGIKKASVPLSEGLQKIYHKLQQLERRYSHADKKPQTQEEKEQRRSKVAALLEDGATKFKDENYADAEQVLLDVIRLSPKEIEAYEYLGEIYLARKEYDHAIETLKFARELNPNDDRIYLDLGNVFEQQGSLERATENYKQCVKLAPNNPRNLSALLNVALAKKDRFLARETLWKLKEVNPENQKLAELDAQVKEL</sequence>
<dbReference type="PROSITE" id="PS50005">
    <property type="entry name" value="TPR"/>
    <property type="match status" value="2"/>
</dbReference>
<dbReference type="PROSITE" id="PS50293">
    <property type="entry name" value="TPR_REGION"/>
    <property type="match status" value="2"/>
</dbReference>
<comment type="caution">
    <text evidence="5">The sequence shown here is derived from an EMBL/GenBank/DDBJ whole genome shotgun (WGS) entry which is preliminary data.</text>
</comment>
<dbReference type="InterPro" id="IPR050498">
    <property type="entry name" value="Ycf3"/>
</dbReference>
<accession>A0A2M7H4D0</accession>
<dbReference type="InterPro" id="IPR019734">
    <property type="entry name" value="TPR_rpt"/>
</dbReference>
<keyword evidence="1" id="KW-0677">Repeat</keyword>